<feature type="region of interest" description="Disordered" evidence="1">
    <location>
        <begin position="66"/>
        <end position="89"/>
    </location>
</feature>
<keyword evidence="4" id="KW-1185">Reference proteome</keyword>
<name>A0ABP9HHE9_9ACTN</name>
<keyword evidence="2" id="KW-1133">Transmembrane helix</keyword>
<evidence type="ECO:0000256" key="2">
    <source>
        <dbReference type="SAM" id="Phobius"/>
    </source>
</evidence>
<accession>A0ABP9HHE9</accession>
<keyword evidence="2" id="KW-0812">Transmembrane</keyword>
<comment type="caution">
    <text evidence="3">The sequence shown here is derived from an EMBL/GenBank/DDBJ whole genome shotgun (WGS) entry which is preliminary data.</text>
</comment>
<keyword evidence="2" id="KW-0472">Membrane</keyword>
<evidence type="ECO:0000313" key="3">
    <source>
        <dbReference type="EMBL" id="GAA4970802.1"/>
    </source>
</evidence>
<feature type="transmembrane region" description="Helical" evidence="2">
    <location>
        <begin position="27"/>
        <end position="49"/>
    </location>
</feature>
<feature type="region of interest" description="Disordered" evidence="1">
    <location>
        <begin position="1"/>
        <end position="21"/>
    </location>
</feature>
<feature type="compositionally biased region" description="Pro residues" evidence="1">
    <location>
        <begin position="9"/>
        <end position="19"/>
    </location>
</feature>
<evidence type="ECO:0008006" key="5">
    <source>
        <dbReference type="Google" id="ProtNLM"/>
    </source>
</evidence>
<reference evidence="4" key="1">
    <citation type="journal article" date="2019" name="Int. J. Syst. Evol. Microbiol.">
        <title>The Global Catalogue of Microorganisms (GCM) 10K type strain sequencing project: providing services to taxonomists for standard genome sequencing and annotation.</title>
        <authorList>
            <consortium name="The Broad Institute Genomics Platform"/>
            <consortium name="The Broad Institute Genome Sequencing Center for Infectious Disease"/>
            <person name="Wu L."/>
            <person name="Ma J."/>
        </authorList>
    </citation>
    <scope>NUCLEOTIDE SEQUENCE [LARGE SCALE GENOMIC DNA]</scope>
    <source>
        <strain evidence="4">JCM 18126</strain>
    </source>
</reference>
<gene>
    <name evidence="3" type="ORF">GCM10023225_10920</name>
</gene>
<dbReference type="EMBL" id="BAABIL010000136">
    <property type="protein sequence ID" value="GAA4970802.1"/>
    <property type="molecule type" value="Genomic_DNA"/>
</dbReference>
<proteinExistence type="predicted"/>
<protein>
    <recommendedName>
        <fullName evidence="5">Secreted protein with PEP-CTERM sorting signal</fullName>
    </recommendedName>
</protein>
<evidence type="ECO:0000313" key="4">
    <source>
        <dbReference type="Proteomes" id="UP001501195"/>
    </source>
</evidence>
<organism evidence="3 4">
    <name type="scientific">Kineococcus glutinatus</name>
    <dbReference type="NCBI Taxonomy" id="1070872"/>
    <lineage>
        <taxon>Bacteria</taxon>
        <taxon>Bacillati</taxon>
        <taxon>Actinomycetota</taxon>
        <taxon>Actinomycetes</taxon>
        <taxon>Kineosporiales</taxon>
        <taxon>Kineosporiaceae</taxon>
        <taxon>Kineococcus</taxon>
    </lineage>
</organism>
<dbReference type="Proteomes" id="UP001501195">
    <property type="component" value="Unassembled WGS sequence"/>
</dbReference>
<evidence type="ECO:0000256" key="1">
    <source>
        <dbReference type="SAM" id="MobiDB-lite"/>
    </source>
</evidence>
<sequence>MLLLAASPIPSPTPVPTSPPDELVTPGVPGFLMLFFLGVAVIVLATSMVRRVRRVNYRAALAERAAQERAAQEGAGQGDAGRGDTDRDG</sequence>